<dbReference type="STRING" id="512763.DC20_09840"/>
<gene>
    <name evidence="2" type="ORF">DC20_09840</name>
</gene>
<sequence>MGVVVLSMGLALGGCSSNRIACPDVSGKKKFSLFKKKEITQADQADEGRDIGGRNMDFGKDGLLKKKKTRIPTPKRKKSLLEKVGLG</sequence>
<evidence type="ECO:0000313" key="2">
    <source>
        <dbReference type="EMBL" id="ALI99223.1"/>
    </source>
</evidence>
<dbReference type="EMBL" id="CP012643">
    <property type="protein sequence ID" value="ALI99223.1"/>
    <property type="molecule type" value="Genomic_DNA"/>
</dbReference>
<dbReference type="KEGG" id="rti:DC20_09840"/>
<name>A0A0P0C2L0_9BACT</name>
<organism evidence="2 3">
    <name type="scientific">Rufibacter tibetensis</name>
    <dbReference type="NCBI Taxonomy" id="512763"/>
    <lineage>
        <taxon>Bacteria</taxon>
        <taxon>Pseudomonadati</taxon>
        <taxon>Bacteroidota</taxon>
        <taxon>Cytophagia</taxon>
        <taxon>Cytophagales</taxon>
        <taxon>Hymenobacteraceae</taxon>
        <taxon>Rufibacter</taxon>
    </lineage>
</organism>
<accession>A0A0P0C2L0</accession>
<dbReference type="AlphaFoldDB" id="A0A0P0C2L0"/>
<proteinExistence type="predicted"/>
<protein>
    <submittedName>
        <fullName evidence="2">Uncharacterized protein</fullName>
    </submittedName>
</protein>
<reference evidence="2 3" key="1">
    <citation type="submission" date="2015-08" db="EMBL/GenBank/DDBJ databases">
        <title>Complete genome sequence of Rufibacter tibetensis strain 1351t, a radiation-resistant bacterium from tibet plateau.</title>
        <authorList>
            <person name="Dai J."/>
        </authorList>
    </citation>
    <scope>NUCLEOTIDE SEQUENCE [LARGE SCALE GENOMIC DNA]</scope>
    <source>
        <strain evidence="2 3">1351</strain>
    </source>
</reference>
<dbReference type="PATRIC" id="fig|512763.3.peg.2170"/>
<feature type="compositionally biased region" description="Basic residues" evidence="1">
    <location>
        <begin position="68"/>
        <end position="78"/>
    </location>
</feature>
<keyword evidence="3" id="KW-1185">Reference proteome</keyword>
<evidence type="ECO:0000256" key="1">
    <source>
        <dbReference type="SAM" id="MobiDB-lite"/>
    </source>
</evidence>
<evidence type="ECO:0000313" key="3">
    <source>
        <dbReference type="Proteomes" id="UP000061382"/>
    </source>
</evidence>
<dbReference type="Proteomes" id="UP000061382">
    <property type="component" value="Chromosome"/>
</dbReference>
<feature type="region of interest" description="Disordered" evidence="1">
    <location>
        <begin position="68"/>
        <end position="87"/>
    </location>
</feature>